<dbReference type="HOGENOM" id="CLU_1820003_0_0_5"/>
<organism evidence="1 2">
    <name type="scientific">Pseudoroseomonas cervicalis ATCC 49957</name>
    <dbReference type="NCBI Taxonomy" id="525371"/>
    <lineage>
        <taxon>Bacteria</taxon>
        <taxon>Pseudomonadati</taxon>
        <taxon>Pseudomonadota</taxon>
        <taxon>Alphaproteobacteria</taxon>
        <taxon>Acetobacterales</taxon>
        <taxon>Roseomonadaceae</taxon>
        <taxon>Roseomonas</taxon>
    </lineage>
</organism>
<evidence type="ECO:0000313" key="2">
    <source>
        <dbReference type="Proteomes" id="UP000005324"/>
    </source>
</evidence>
<name>D5RTV2_9PROT</name>
<dbReference type="EMBL" id="ADVL01000851">
    <property type="protein sequence ID" value="EFH09267.1"/>
    <property type="molecule type" value="Genomic_DNA"/>
</dbReference>
<comment type="caution">
    <text evidence="1">The sequence shown here is derived from an EMBL/GenBank/DDBJ whole genome shotgun (WGS) entry which is preliminary data.</text>
</comment>
<dbReference type="RefSeq" id="WP_007006597.1">
    <property type="nucleotide sequence ID" value="NZ_GG771202.1"/>
</dbReference>
<evidence type="ECO:0000313" key="1">
    <source>
        <dbReference type="EMBL" id="EFH09267.1"/>
    </source>
</evidence>
<sequence>QGAALEGRPAETARATARLEYLTHTLGSEPRFAALPPGLILALRGAVREVRQALGLSATALPEQVIPAMARLAQLLDARAETAAAFPAALFPAGPERSLLRLTQPGPLPEAAIATGRALEAITQLDQSNGWAGRPDTVLPR</sequence>
<gene>
    <name evidence="1" type="ORF">HMPREF0731_4514</name>
</gene>
<reference evidence="1 2" key="1">
    <citation type="submission" date="2010-04" db="EMBL/GenBank/DDBJ databases">
        <authorList>
            <person name="Qin X."/>
            <person name="Bachman B."/>
            <person name="Battles P."/>
            <person name="Bell A."/>
            <person name="Bess C."/>
            <person name="Bickham C."/>
            <person name="Chaboub L."/>
            <person name="Chen D."/>
            <person name="Coyle M."/>
            <person name="Deiros D.R."/>
            <person name="Dinh H."/>
            <person name="Forbes L."/>
            <person name="Fowler G."/>
            <person name="Francisco L."/>
            <person name="Fu Q."/>
            <person name="Gubbala S."/>
            <person name="Hale W."/>
            <person name="Han Y."/>
            <person name="Hemphill L."/>
            <person name="Highlander S.K."/>
            <person name="Hirani K."/>
            <person name="Hogues M."/>
            <person name="Jackson L."/>
            <person name="Jakkamsetti A."/>
            <person name="Javaid M."/>
            <person name="Jiang H."/>
            <person name="Korchina V."/>
            <person name="Kovar C."/>
            <person name="Lara F."/>
            <person name="Lee S."/>
            <person name="Mata R."/>
            <person name="Mathew T."/>
            <person name="Moen C."/>
            <person name="Morales K."/>
            <person name="Munidasa M."/>
            <person name="Nazareth L."/>
            <person name="Ngo R."/>
            <person name="Nguyen L."/>
            <person name="Okwuonu G."/>
            <person name="Ongeri F."/>
            <person name="Patil S."/>
            <person name="Petrosino J."/>
            <person name="Pham C."/>
            <person name="Pham P."/>
            <person name="Pu L.-L."/>
            <person name="Puazo M."/>
            <person name="Raj R."/>
            <person name="Reid J."/>
            <person name="Rouhana J."/>
            <person name="Saada N."/>
            <person name="Shang Y."/>
            <person name="Simmons D."/>
            <person name="Thornton R."/>
            <person name="Warren J."/>
            <person name="Weissenberger G."/>
            <person name="Zhang J."/>
            <person name="Zhang L."/>
            <person name="Zhou C."/>
            <person name="Zhu D."/>
            <person name="Muzny D."/>
            <person name="Worley K."/>
            <person name="Gibbs R."/>
        </authorList>
    </citation>
    <scope>NUCLEOTIDE SEQUENCE [LARGE SCALE GENOMIC DNA]</scope>
    <source>
        <strain evidence="1 2">ATCC 49957</strain>
    </source>
</reference>
<feature type="non-terminal residue" evidence="1">
    <location>
        <position position="1"/>
    </location>
</feature>
<dbReference type="AlphaFoldDB" id="D5RTV2"/>
<dbReference type="OrthoDB" id="7274050at2"/>
<accession>D5RTV2</accession>
<keyword evidence="2" id="KW-1185">Reference proteome</keyword>
<proteinExistence type="predicted"/>
<dbReference type="Proteomes" id="UP000005324">
    <property type="component" value="Unassembled WGS sequence"/>
</dbReference>
<protein>
    <submittedName>
        <fullName evidence="1">Uncharacterized protein</fullName>
    </submittedName>
</protein>